<organism evidence="3 4">
    <name type="scientific">Propioniciclava flava</name>
    <dbReference type="NCBI Taxonomy" id="2072026"/>
    <lineage>
        <taxon>Bacteria</taxon>
        <taxon>Bacillati</taxon>
        <taxon>Actinomycetota</taxon>
        <taxon>Actinomycetes</taxon>
        <taxon>Propionibacteriales</taxon>
        <taxon>Propionibacteriaceae</taxon>
        <taxon>Propioniciclava</taxon>
    </lineage>
</organism>
<dbReference type="AlphaFoldDB" id="A0A4V1Q795"/>
<feature type="domain" description="Ferrous iron transporter FeoA-like" evidence="2">
    <location>
        <begin position="13"/>
        <end position="64"/>
    </location>
</feature>
<dbReference type="Proteomes" id="UP000290624">
    <property type="component" value="Unassembled WGS sequence"/>
</dbReference>
<dbReference type="Pfam" id="PF04023">
    <property type="entry name" value="FeoA"/>
    <property type="match status" value="1"/>
</dbReference>
<comment type="caution">
    <text evidence="3">The sequence shown here is derived from an EMBL/GenBank/DDBJ whole genome shotgun (WGS) entry which is preliminary data.</text>
</comment>
<evidence type="ECO:0000256" key="1">
    <source>
        <dbReference type="ARBA" id="ARBA00023004"/>
    </source>
</evidence>
<dbReference type="InterPro" id="IPR008988">
    <property type="entry name" value="Transcriptional_repressor_C"/>
</dbReference>
<dbReference type="OrthoDB" id="9953562at2"/>
<dbReference type="InterPro" id="IPR007167">
    <property type="entry name" value="Fe-transptr_FeoA-like"/>
</dbReference>
<keyword evidence="1" id="KW-0408">Iron</keyword>
<accession>A0A4V1Q795</accession>
<dbReference type="GO" id="GO:0046914">
    <property type="term" value="F:transition metal ion binding"/>
    <property type="evidence" value="ECO:0007669"/>
    <property type="project" value="InterPro"/>
</dbReference>
<dbReference type="EMBL" id="PPCV01000006">
    <property type="protein sequence ID" value="RXW31808.1"/>
    <property type="molecule type" value="Genomic_DNA"/>
</dbReference>
<protein>
    <submittedName>
        <fullName evidence="3">Ferrous iron transport protein A</fullName>
    </submittedName>
</protein>
<name>A0A4V1Q795_9ACTN</name>
<proteinExistence type="predicted"/>
<dbReference type="SUPFAM" id="SSF50037">
    <property type="entry name" value="C-terminal domain of transcriptional repressors"/>
    <property type="match status" value="1"/>
</dbReference>
<sequence>MDVPLLLTGAHPDRTTARRLASLGLRRGAHVRLIQRLASGGRIVSVAGGRIAVDAAVLAELPVEVMA</sequence>
<keyword evidence="4" id="KW-1185">Reference proteome</keyword>
<evidence type="ECO:0000313" key="3">
    <source>
        <dbReference type="EMBL" id="RXW31808.1"/>
    </source>
</evidence>
<reference evidence="3 4" key="1">
    <citation type="submission" date="2018-01" db="EMBL/GenBank/DDBJ databases">
        <title>Lactibacter flavus gen. nov., sp. nov., a novel bacterium of the family Propionibacteriaceae isolated from raw milk and dairy products.</title>
        <authorList>
            <person name="Wenning M."/>
            <person name="Breitenwieser F."/>
            <person name="Huptas C."/>
            <person name="von Neubeck M."/>
            <person name="Busse H.-J."/>
            <person name="Scherer S."/>
        </authorList>
    </citation>
    <scope>NUCLEOTIDE SEQUENCE [LARGE SCALE GENOMIC DNA]</scope>
    <source>
        <strain evidence="3 4">VG341</strain>
    </source>
</reference>
<evidence type="ECO:0000313" key="4">
    <source>
        <dbReference type="Proteomes" id="UP000290624"/>
    </source>
</evidence>
<evidence type="ECO:0000259" key="2">
    <source>
        <dbReference type="Pfam" id="PF04023"/>
    </source>
</evidence>
<dbReference type="InterPro" id="IPR038157">
    <property type="entry name" value="FeoA_core_dom"/>
</dbReference>
<gene>
    <name evidence="3" type="ORF">C1706_09650</name>
</gene>
<dbReference type="Gene3D" id="2.30.30.90">
    <property type="match status" value="1"/>
</dbReference>